<keyword evidence="2" id="KW-1185">Reference proteome</keyword>
<protein>
    <submittedName>
        <fullName evidence="1">Uncharacterized protein</fullName>
    </submittedName>
</protein>
<accession>A0AAN9LA80</accession>
<dbReference type="Proteomes" id="UP001374584">
    <property type="component" value="Unassembled WGS sequence"/>
</dbReference>
<proteinExistence type="predicted"/>
<comment type="caution">
    <text evidence="1">The sequence shown here is derived from an EMBL/GenBank/DDBJ whole genome shotgun (WGS) entry which is preliminary data.</text>
</comment>
<name>A0AAN9LA80_PHACN</name>
<sequence>MYGEKYVAGFSIQGELQGGVGDSTYNIATFATGALGLATPLITTHEIDNFSEGSVVLARTKEYCSVFHGKIRIYLLDGIESICYILGRLNIVVNLIAQQEPGVAIGLGGGVKRLEMCARVEDSDSPL</sequence>
<evidence type="ECO:0000313" key="2">
    <source>
        <dbReference type="Proteomes" id="UP001374584"/>
    </source>
</evidence>
<organism evidence="1 2">
    <name type="scientific">Phaseolus coccineus</name>
    <name type="common">Scarlet runner bean</name>
    <name type="synonym">Phaseolus multiflorus</name>
    <dbReference type="NCBI Taxonomy" id="3886"/>
    <lineage>
        <taxon>Eukaryota</taxon>
        <taxon>Viridiplantae</taxon>
        <taxon>Streptophyta</taxon>
        <taxon>Embryophyta</taxon>
        <taxon>Tracheophyta</taxon>
        <taxon>Spermatophyta</taxon>
        <taxon>Magnoliopsida</taxon>
        <taxon>eudicotyledons</taxon>
        <taxon>Gunneridae</taxon>
        <taxon>Pentapetalae</taxon>
        <taxon>rosids</taxon>
        <taxon>fabids</taxon>
        <taxon>Fabales</taxon>
        <taxon>Fabaceae</taxon>
        <taxon>Papilionoideae</taxon>
        <taxon>50 kb inversion clade</taxon>
        <taxon>NPAAA clade</taxon>
        <taxon>indigoferoid/millettioid clade</taxon>
        <taxon>Phaseoleae</taxon>
        <taxon>Phaseolus</taxon>
    </lineage>
</organism>
<gene>
    <name evidence="1" type="ORF">VNO80_29057</name>
</gene>
<reference evidence="1 2" key="1">
    <citation type="submission" date="2024-01" db="EMBL/GenBank/DDBJ databases">
        <title>The genomes of 5 underutilized Papilionoideae crops provide insights into root nodulation and disease resistanc.</title>
        <authorList>
            <person name="Jiang F."/>
        </authorList>
    </citation>
    <scope>NUCLEOTIDE SEQUENCE [LARGE SCALE GENOMIC DNA]</scope>
    <source>
        <strain evidence="1">JINMINGXINNONG_FW02</strain>
        <tissue evidence="1">Leaves</tissue>
    </source>
</reference>
<dbReference type="AlphaFoldDB" id="A0AAN9LA80"/>
<evidence type="ECO:0000313" key="1">
    <source>
        <dbReference type="EMBL" id="KAK7332307.1"/>
    </source>
</evidence>
<dbReference type="EMBL" id="JAYMYR010000011">
    <property type="protein sequence ID" value="KAK7332307.1"/>
    <property type="molecule type" value="Genomic_DNA"/>
</dbReference>